<proteinExistence type="predicted"/>
<name>A0ACC2GN15_DALPE</name>
<evidence type="ECO:0000313" key="2">
    <source>
        <dbReference type="Proteomes" id="UP001157502"/>
    </source>
</evidence>
<organism evidence="1 2">
    <name type="scientific">Dallia pectoralis</name>
    <name type="common">Alaska blackfish</name>
    <dbReference type="NCBI Taxonomy" id="75939"/>
    <lineage>
        <taxon>Eukaryota</taxon>
        <taxon>Metazoa</taxon>
        <taxon>Chordata</taxon>
        <taxon>Craniata</taxon>
        <taxon>Vertebrata</taxon>
        <taxon>Euteleostomi</taxon>
        <taxon>Actinopterygii</taxon>
        <taxon>Neopterygii</taxon>
        <taxon>Teleostei</taxon>
        <taxon>Protacanthopterygii</taxon>
        <taxon>Esociformes</taxon>
        <taxon>Umbridae</taxon>
        <taxon>Dallia</taxon>
    </lineage>
</organism>
<protein>
    <submittedName>
        <fullName evidence="1">Uncharacterized protein</fullName>
    </submittedName>
</protein>
<dbReference type="Proteomes" id="UP001157502">
    <property type="component" value="Chromosome 11"/>
</dbReference>
<reference evidence="1" key="1">
    <citation type="submission" date="2021-05" db="EMBL/GenBank/DDBJ databases">
        <authorList>
            <person name="Pan Q."/>
            <person name="Jouanno E."/>
            <person name="Zahm M."/>
            <person name="Klopp C."/>
            <person name="Cabau C."/>
            <person name="Louis A."/>
            <person name="Berthelot C."/>
            <person name="Parey E."/>
            <person name="Roest Crollius H."/>
            <person name="Montfort J."/>
            <person name="Robinson-Rechavi M."/>
            <person name="Bouchez O."/>
            <person name="Lampietro C."/>
            <person name="Lopez Roques C."/>
            <person name="Donnadieu C."/>
            <person name="Postlethwait J."/>
            <person name="Bobe J."/>
            <person name="Dillon D."/>
            <person name="Chandos A."/>
            <person name="von Hippel F."/>
            <person name="Guiguen Y."/>
        </authorList>
    </citation>
    <scope>NUCLEOTIDE SEQUENCE</scope>
    <source>
        <strain evidence="1">YG-Jan2019</strain>
    </source>
</reference>
<evidence type="ECO:0000313" key="1">
    <source>
        <dbReference type="EMBL" id="KAJ8005006.1"/>
    </source>
</evidence>
<comment type="caution">
    <text evidence="1">The sequence shown here is derived from an EMBL/GenBank/DDBJ whole genome shotgun (WGS) entry which is preliminary data.</text>
</comment>
<dbReference type="EMBL" id="CM055738">
    <property type="protein sequence ID" value="KAJ8005006.1"/>
    <property type="molecule type" value="Genomic_DNA"/>
</dbReference>
<sequence length="592" mass="65988">MSDSSGVANSWTDLTPEERDAETPRPVESHEDTLSHSAKQESTVGRPREDAYSDQHSPSVTSQQASWEEVPEEGEGVADLSPDSTHDPLGSLINDPETHGQSGVLAESRAPPPDPDSFSDSYTHVSSSPDLEQHPASEITPELQEEVGLVPEEEGPGQDVHPDEGLRHDKEPDLEVRRTADARLDADAAGELEGVSGVRRRRGSLLAAVERIGREEEEEDEEEFRIPQPREEEYMGFSLNKCILGTVILLGIGTIFFSGVFMDIDDEGDQDAKKQRDADAQGKQEWLNAGLPPLPVDVSSTDHLNQLPIGDPEIAVLHAQLLKEELTVAQRQAEEAVKERMKREEMEQVHVRLTKEVASLPVLLKENEKMRKELESVAVLQKEVETLRSTVAELSQVTAKEEIPPPVAASVAPPSGQAGDDTPDGQKERWRKEKVPFQTHRRPPLEHPDYWSQQRERLRHQLNPVTHCISVDVCARAEGLQPVTMPEFQTLLLDYLSRAEGRGAEAAWREELSELVAEFFRDGVFVHDQLSFRDFVEDVDDILEDMVDGDDDDNDEIDDEMDGFEEEALSKFAIPGGREREKMKMKGGRGQA</sequence>
<keyword evidence="2" id="KW-1185">Reference proteome</keyword>
<gene>
    <name evidence="1" type="ORF">DPEC_G00142170</name>
</gene>
<accession>A0ACC2GN15</accession>